<dbReference type="Proteomes" id="UP000308838">
    <property type="component" value="Unassembled WGS sequence"/>
</dbReference>
<sequence length="163" mass="20224">MSSSMLEIQMMNKEEFFNKFKNNDDIRFLFGYANKENYESNDYFEMSLRVWIDRKYFNNPKIKNYAEMIKSFEKTSFFEEFKKQTIKIDFENSTWNLIVPEFFEEHNIEIIPYFQLCDDEDLSPKQFFRFLQEMKVKELKYITYILSSKFTQEEYKYLHKKSK</sequence>
<protein>
    <submittedName>
        <fullName evidence="1">Uncharacterized protein</fullName>
    </submittedName>
</protein>
<gene>
    <name evidence="1" type="ORF">CQA69_07865</name>
</gene>
<accession>A0A4U7BJ24</accession>
<name>A0A4U7BJ24_9BACT</name>
<evidence type="ECO:0000313" key="1">
    <source>
        <dbReference type="EMBL" id="TKX28916.1"/>
    </source>
</evidence>
<dbReference type="OrthoDB" id="5363121at2"/>
<keyword evidence="2" id="KW-1185">Reference proteome</keyword>
<dbReference type="EMBL" id="NXLZ01000015">
    <property type="protein sequence ID" value="TKX28916.1"/>
    <property type="molecule type" value="Genomic_DNA"/>
</dbReference>
<reference evidence="1 2" key="1">
    <citation type="submission" date="2018-05" db="EMBL/GenBank/DDBJ databases">
        <title>Novel Campyloabacter and Helicobacter Species and Strains.</title>
        <authorList>
            <person name="Mannion A.J."/>
            <person name="Shen Z."/>
            <person name="Fox J.G."/>
        </authorList>
    </citation>
    <scope>NUCLEOTIDE SEQUENCE [LARGE SCALE GENOMIC DNA]</scope>
    <source>
        <strain evidence="2">MIT17-664</strain>
    </source>
</reference>
<dbReference type="RefSeq" id="WP_137621231.1">
    <property type="nucleotide sequence ID" value="NZ_NXLZ01000015.1"/>
</dbReference>
<proteinExistence type="predicted"/>
<comment type="caution">
    <text evidence="1">The sequence shown here is derived from an EMBL/GenBank/DDBJ whole genome shotgun (WGS) entry which is preliminary data.</text>
</comment>
<organism evidence="1 2">
    <name type="scientific">Campylobacter estrildidarum</name>
    <dbReference type="NCBI Taxonomy" id="2510189"/>
    <lineage>
        <taxon>Bacteria</taxon>
        <taxon>Pseudomonadati</taxon>
        <taxon>Campylobacterota</taxon>
        <taxon>Epsilonproteobacteria</taxon>
        <taxon>Campylobacterales</taxon>
        <taxon>Campylobacteraceae</taxon>
        <taxon>Campylobacter</taxon>
    </lineage>
</organism>
<evidence type="ECO:0000313" key="2">
    <source>
        <dbReference type="Proteomes" id="UP000308838"/>
    </source>
</evidence>
<dbReference type="AlphaFoldDB" id="A0A4U7BJ24"/>